<gene>
    <name evidence="1" type="ORF">C8259_09105</name>
</gene>
<comment type="caution">
    <text evidence="1">The sequence shown here is derived from an EMBL/GenBank/DDBJ whole genome shotgun (WGS) entry which is preliminary data.</text>
</comment>
<evidence type="ECO:0000313" key="2">
    <source>
        <dbReference type="Proteomes" id="UP000241647"/>
    </source>
</evidence>
<dbReference type="EMBL" id="PYHS01000004">
    <property type="protein sequence ID" value="PSR63996.1"/>
    <property type="molecule type" value="Genomic_DNA"/>
</dbReference>
<sequence length="130" mass="14075">MAFRERWTVLLPGPVTTDPSTGNAIPGEPEEVPWTGLLQQRIITAPEQEDLGGGVTTERLTLLLDPGLPVALERRAVLRFDGPAGVSDIVAVGDTITVQGTPRVRRPARGSRRPAYIAAIVRHSSDFQKE</sequence>
<name>A0A2T2Z8B2_9NOCA</name>
<organism evidence="1 2">
    <name type="scientific">Nocardia nova</name>
    <dbReference type="NCBI Taxonomy" id="37330"/>
    <lineage>
        <taxon>Bacteria</taxon>
        <taxon>Bacillati</taxon>
        <taxon>Actinomycetota</taxon>
        <taxon>Actinomycetes</taxon>
        <taxon>Mycobacteriales</taxon>
        <taxon>Nocardiaceae</taxon>
        <taxon>Nocardia</taxon>
    </lineage>
</organism>
<dbReference type="AlphaFoldDB" id="A0A2T2Z8B2"/>
<evidence type="ECO:0000313" key="1">
    <source>
        <dbReference type="EMBL" id="PSR63996.1"/>
    </source>
</evidence>
<accession>A0A2T2Z8B2</accession>
<dbReference type="RefSeq" id="WP_063030233.1">
    <property type="nucleotide sequence ID" value="NZ_PYHS01000004.1"/>
</dbReference>
<reference evidence="1 2" key="1">
    <citation type="submission" date="2018-02" db="EMBL/GenBank/DDBJ databases">
        <title>8 Nocardia nova and 1 Nocardia cyriacigeorgica strain used for evolution to TMP-SMX.</title>
        <authorList>
            <person name="Mehta H."/>
            <person name="Weng J."/>
            <person name="Shamoo Y."/>
        </authorList>
    </citation>
    <scope>NUCLEOTIDE SEQUENCE [LARGE SCALE GENOMIC DNA]</scope>
    <source>
        <strain evidence="1 2">ATCC 33727</strain>
    </source>
</reference>
<protein>
    <submittedName>
        <fullName evidence="1">Uncharacterized protein</fullName>
    </submittedName>
</protein>
<proteinExistence type="predicted"/>
<dbReference type="Proteomes" id="UP000241647">
    <property type="component" value="Unassembled WGS sequence"/>
</dbReference>